<feature type="domain" description="Group II intron-interrupted relaxase LtrB central" evidence="4">
    <location>
        <begin position="384"/>
        <end position="469"/>
    </location>
</feature>
<dbReference type="EMBL" id="LNVG01000015">
    <property type="protein sequence ID" value="ORJ29671.1"/>
    <property type="molecule type" value="Genomic_DNA"/>
</dbReference>
<organism evidence="5 6">
    <name type="scientific">Streptococcus oralis subsp. tigurinus</name>
    <dbReference type="NCBI Taxonomy" id="1077464"/>
    <lineage>
        <taxon>Bacteria</taxon>
        <taxon>Bacillati</taxon>
        <taxon>Bacillota</taxon>
        <taxon>Bacilli</taxon>
        <taxon>Lactobacillales</taxon>
        <taxon>Streptococcaceae</taxon>
        <taxon>Streptococcus</taxon>
    </lineage>
</organism>
<name>A0A1X0WSC6_STROR</name>
<feature type="domain" description="MobA/VirD2-like nuclease" evidence="2">
    <location>
        <begin position="50"/>
        <end position="165"/>
    </location>
</feature>
<evidence type="ECO:0000259" key="2">
    <source>
        <dbReference type="Pfam" id="PF03432"/>
    </source>
</evidence>
<feature type="domain" description="Group II intron-interrupted relaxase LtrB C-terminal" evidence="3">
    <location>
        <begin position="484"/>
        <end position="605"/>
    </location>
</feature>
<feature type="coiled-coil region" evidence="1">
    <location>
        <begin position="509"/>
        <end position="536"/>
    </location>
</feature>
<feature type="coiled-coil region" evidence="1">
    <location>
        <begin position="263"/>
        <end position="300"/>
    </location>
</feature>
<evidence type="ECO:0000259" key="4">
    <source>
        <dbReference type="Pfam" id="PF20874"/>
    </source>
</evidence>
<dbReference type="InterPro" id="IPR048299">
    <property type="entry name" value="LtrB_central"/>
</dbReference>
<dbReference type="Pfam" id="PF03432">
    <property type="entry name" value="Relaxase"/>
    <property type="match status" value="1"/>
</dbReference>
<dbReference type="RefSeq" id="WP_084933823.1">
    <property type="nucleotide sequence ID" value="NZ_LNVG01000015.1"/>
</dbReference>
<evidence type="ECO:0000256" key="1">
    <source>
        <dbReference type="SAM" id="Coils"/>
    </source>
</evidence>
<protein>
    <submittedName>
        <fullName evidence="5">Relaxase</fullName>
    </submittedName>
</protein>
<dbReference type="NCBIfam" id="NF040665">
    <property type="entry name" value="relax_SAG1250"/>
    <property type="match status" value="1"/>
</dbReference>
<proteinExistence type="predicted"/>
<comment type="caution">
    <text evidence="5">The sequence shown here is derived from an EMBL/GenBank/DDBJ whole genome shotgun (WGS) entry which is preliminary data.</text>
</comment>
<dbReference type="InterPro" id="IPR005094">
    <property type="entry name" value="Endonuclease_MobA/VirD2"/>
</dbReference>
<evidence type="ECO:0000259" key="3">
    <source>
        <dbReference type="Pfam" id="PF11083"/>
    </source>
</evidence>
<feature type="coiled-coil region" evidence="1">
    <location>
        <begin position="569"/>
        <end position="607"/>
    </location>
</feature>
<dbReference type="Pfam" id="PF20874">
    <property type="entry name" value="Relaxase_M"/>
    <property type="match status" value="1"/>
</dbReference>
<dbReference type="AlphaFoldDB" id="A0A1X0WSC6"/>
<gene>
    <name evidence="5" type="ORF">ATE35_09655</name>
</gene>
<keyword evidence="1" id="KW-0175">Coiled coil</keyword>
<accession>A0A1X0WSC6</accession>
<evidence type="ECO:0000313" key="5">
    <source>
        <dbReference type="EMBL" id="ORJ29671.1"/>
    </source>
</evidence>
<dbReference type="InterPro" id="IPR021112">
    <property type="entry name" value="LtrB_C"/>
</dbReference>
<sequence length="628" mass="75247">MVVTKHFATHGEKYRRRLIRYILNPNKTNNLKLVSDFGMSNYLDFPTYEETVEMYNTNFLNNDTLYNFRNDRQEKHQQKIHAHHLIQSFSPDDNLSPEEVNRIGYETIQELTGGQFRFIVATHTDKSHLHNHIVINSIDINSDKKFKWDYAQERNFRMISDRISKIAGAKIIENRYSYRDYEVYKKSNHKFELKQRLYFLMQQSDSFEDFLKKADRLHVKIDFTRKYSRFLMTDRDMKQVIRGNKLSKRDLYDEEFFRTYFAKQDIEKRLEFLLDKTNSIEELLLKARELNLTIDFKQKNVTFTLEEDGRRTSLNHKEISDKKLYDVQFFQSYFEEKNIITPEEQGNLQEHYHNFKEEQGQEKVSLDDIESAYEEFKKNRDAVHEFEVELAVNQIEKLVDEGIYIKVSFGIKQNGIIFIPNYQLDTIEEDDKTKYKVYIRETTSYFVYNKESSDKDRYIKGCTLIRQLTQDSQQLPYRRATVASIQQKISEINLLIELNTSDKNYHEMKNAFVTEIAELDIRLDETQEKIAILNKMAEVFINLKSDNQESRKLARYDFTKLNLSESATLEKVNQDMIKLQEQFSHYLNDYEDLIRRLETYVEILNQHLGKPEVSEERLVLREAKEELE</sequence>
<evidence type="ECO:0000313" key="6">
    <source>
        <dbReference type="Proteomes" id="UP000192789"/>
    </source>
</evidence>
<reference evidence="5 6" key="1">
    <citation type="journal article" date="2016" name="PLoS ONE">
        <title>Comparative Genomics Analysis of Streptococcus tigurinus Strains Identifies Genetic Elements Specifically and Uniquely Present in Highly Virulent Strains.</title>
        <authorList>
            <person name="Diene S.M."/>
            <person name="Francois P."/>
            <person name="Zbinden A."/>
            <person name="Entenza J.M."/>
            <person name="Resch G."/>
        </authorList>
    </citation>
    <scope>NUCLEOTIDE SEQUENCE [LARGE SCALE GENOMIC DNA]</scope>
    <source>
        <strain evidence="5 6">AZ_14</strain>
    </source>
</reference>
<dbReference type="Proteomes" id="UP000192789">
    <property type="component" value="Unassembled WGS sequence"/>
</dbReference>
<dbReference type="Pfam" id="PF11083">
    <property type="entry name" value="Relaxase_C"/>
    <property type="match status" value="1"/>
</dbReference>